<keyword evidence="4" id="KW-0175">Coiled coil</keyword>
<dbReference type="Proteomes" id="UP001207654">
    <property type="component" value="Unassembled WGS sequence"/>
</dbReference>
<name>A0ABT4AL78_9BACT</name>
<dbReference type="InterPro" id="IPR024478">
    <property type="entry name" value="HlyB_4HB_MCP"/>
</dbReference>
<dbReference type="EMBL" id="JAPNKA010000001">
    <property type="protein sequence ID" value="MCY1082448.1"/>
    <property type="molecule type" value="Genomic_DNA"/>
</dbReference>
<dbReference type="InterPro" id="IPR004090">
    <property type="entry name" value="Chemotax_Me-accpt_rcpt"/>
</dbReference>
<dbReference type="InterPro" id="IPR051310">
    <property type="entry name" value="MCP_chemotaxis"/>
</dbReference>
<evidence type="ECO:0000256" key="6">
    <source>
        <dbReference type="SAM" id="Phobius"/>
    </source>
</evidence>
<dbReference type="PANTHER" id="PTHR43531">
    <property type="entry name" value="PROTEIN ICFG"/>
    <property type="match status" value="1"/>
</dbReference>
<protein>
    <submittedName>
        <fullName evidence="9">Methyl-accepting chemotaxis protein</fullName>
    </submittedName>
</protein>
<feature type="region of interest" description="Disordered" evidence="5">
    <location>
        <begin position="505"/>
        <end position="563"/>
    </location>
</feature>
<keyword evidence="3" id="KW-0807">Transducer</keyword>
<dbReference type="Pfam" id="PF00672">
    <property type="entry name" value="HAMP"/>
    <property type="match status" value="1"/>
</dbReference>
<comment type="similarity">
    <text evidence="2">Belongs to the methyl-accepting chemotaxis (MCP) protein family.</text>
</comment>
<feature type="transmembrane region" description="Helical" evidence="6">
    <location>
        <begin position="192"/>
        <end position="215"/>
    </location>
</feature>
<dbReference type="PROSITE" id="PS50111">
    <property type="entry name" value="CHEMOTAXIS_TRANSDUC_2"/>
    <property type="match status" value="1"/>
</dbReference>
<dbReference type="PRINTS" id="PR00260">
    <property type="entry name" value="CHEMTRNSDUCR"/>
</dbReference>
<dbReference type="SMART" id="SM00304">
    <property type="entry name" value="HAMP"/>
    <property type="match status" value="1"/>
</dbReference>
<evidence type="ECO:0000256" key="4">
    <source>
        <dbReference type="SAM" id="Coils"/>
    </source>
</evidence>
<dbReference type="Gene3D" id="1.10.287.950">
    <property type="entry name" value="Methyl-accepting chemotaxis protein"/>
    <property type="match status" value="1"/>
</dbReference>
<feature type="region of interest" description="Disordered" evidence="5">
    <location>
        <begin position="283"/>
        <end position="338"/>
    </location>
</feature>
<evidence type="ECO:0000313" key="9">
    <source>
        <dbReference type="EMBL" id="MCY1082448.1"/>
    </source>
</evidence>
<evidence type="ECO:0000256" key="1">
    <source>
        <dbReference type="ARBA" id="ARBA00022500"/>
    </source>
</evidence>
<sequence length="563" mass="61124">MTWFHDLKITTKLLVAFLALSALSLLLGFFAIRQMEVMNNATDEVTGIWVPSLAYVSDANTDTSDFLIAELQHILSSDATQRAQSERDMRELLETIERGLSRYEPLIRLDEERRLYEAFSRDWKYYLQEHEKVLELSRANQQDAARDLHRERSRPAYVAAIDNLEALVVVIQKASQQASEHSDTTYEVSRGWILSAMAGSLLFGLLLSIFIARLISRPLNDALAVADRLAEGDLTVRVSAQGQDETGRLMAALQRMVQKLGQVIGEVREGASALASASSQVSASSQSLSQGTSEQASSVEETTSSLEQMTASITQNRDHGRQMEQMAMQGAKDAEEGGRAVKETVEAMSSIAEKISIIEEIAYQTNLLALNAAIEAARAGEHGKGFAVVATEVRKLAERSRTAAKEISGLATSSVKVATRSGQLLEDLVPSIRKTADLVQEVVAASAEQTSGVTQMNKAMQHVDQVTQRNASASEELASTAEELSSQAEALSQLVSFFHLTESSERSWRSGSRPSPTGHQAGRAPSAGHGLKAAASALGSMGPASRASVPAVLPDEDREFKRF</sequence>
<dbReference type="InterPro" id="IPR003660">
    <property type="entry name" value="HAMP_dom"/>
</dbReference>
<dbReference type="Pfam" id="PF00015">
    <property type="entry name" value="MCPsignal"/>
    <property type="match status" value="1"/>
</dbReference>
<evidence type="ECO:0000313" key="10">
    <source>
        <dbReference type="Proteomes" id="UP001207654"/>
    </source>
</evidence>
<evidence type="ECO:0000256" key="5">
    <source>
        <dbReference type="SAM" id="MobiDB-lite"/>
    </source>
</evidence>
<keyword evidence="6" id="KW-0812">Transmembrane</keyword>
<feature type="compositionally biased region" description="Low complexity" evidence="5">
    <location>
        <begin position="509"/>
        <end position="518"/>
    </location>
</feature>
<dbReference type="SUPFAM" id="SSF58104">
    <property type="entry name" value="Methyl-accepting chemotaxis protein (MCP) signaling domain"/>
    <property type="match status" value="1"/>
</dbReference>
<keyword evidence="6" id="KW-0472">Membrane</keyword>
<gene>
    <name evidence="9" type="ORF">OV287_49180</name>
</gene>
<proteinExistence type="inferred from homology"/>
<feature type="domain" description="Methyl-accepting transducer" evidence="7">
    <location>
        <begin position="270"/>
        <end position="485"/>
    </location>
</feature>
<dbReference type="CDD" id="cd19411">
    <property type="entry name" value="MCP2201-like_sensor"/>
    <property type="match status" value="1"/>
</dbReference>
<dbReference type="PROSITE" id="PS50885">
    <property type="entry name" value="HAMP"/>
    <property type="match status" value="1"/>
</dbReference>
<dbReference type="CDD" id="cd06225">
    <property type="entry name" value="HAMP"/>
    <property type="match status" value="1"/>
</dbReference>
<reference evidence="9 10" key="1">
    <citation type="submission" date="2022-11" db="EMBL/GenBank/DDBJ databases">
        <title>Minimal conservation of predation-associated metabolite biosynthetic gene clusters underscores biosynthetic potential of Myxococcota including descriptions for ten novel species: Archangium lansinium sp. nov., Myxococcus landrumus sp. nov., Nannocystis bai.</title>
        <authorList>
            <person name="Ahearne A."/>
            <person name="Stevens C."/>
            <person name="Phillips K."/>
        </authorList>
    </citation>
    <scope>NUCLEOTIDE SEQUENCE [LARGE SCALE GENOMIC DNA]</scope>
    <source>
        <strain evidence="9 10">MIWBW</strain>
    </source>
</reference>
<keyword evidence="6" id="KW-1133">Transmembrane helix</keyword>
<evidence type="ECO:0000259" key="8">
    <source>
        <dbReference type="PROSITE" id="PS50885"/>
    </source>
</evidence>
<dbReference type="PANTHER" id="PTHR43531:SF11">
    <property type="entry name" value="METHYL-ACCEPTING CHEMOTAXIS PROTEIN 3"/>
    <property type="match status" value="1"/>
</dbReference>
<comment type="caution">
    <text evidence="9">The sequence shown here is derived from an EMBL/GenBank/DDBJ whole genome shotgun (WGS) entry which is preliminary data.</text>
</comment>
<feature type="transmembrane region" description="Helical" evidence="6">
    <location>
        <begin position="13"/>
        <end position="32"/>
    </location>
</feature>
<keyword evidence="10" id="KW-1185">Reference proteome</keyword>
<dbReference type="Pfam" id="PF12729">
    <property type="entry name" value="4HB_MCP_1"/>
    <property type="match status" value="1"/>
</dbReference>
<evidence type="ECO:0000259" key="7">
    <source>
        <dbReference type="PROSITE" id="PS50111"/>
    </source>
</evidence>
<dbReference type="InterPro" id="IPR004089">
    <property type="entry name" value="MCPsignal_dom"/>
</dbReference>
<dbReference type="SMART" id="SM00283">
    <property type="entry name" value="MA"/>
    <property type="match status" value="1"/>
</dbReference>
<evidence type="ECO:0000256" key="3">
    <source>
        <dbReference type="PROSITE-ProRule" id="PRU00284"/>
    </source>
</evidence>
<feature type="domain" description="HAMP" evidence="8">
    <location>
        <begin position="213"/>
        <end position="265"/>
    </location>
</feature>
<accession>A0ABT4AL78</accession>
<keyword evidence="1" id="KW-0145">Chemotaxis</keyword>
<feature type="coiled-coil region" evidence="4">
    <location>
        <begin position="456"/>
        <end position="494"/>
    </location>
</feature>
<organism evidence="9 10">
    <name type="scientific">Archangium lansingense</name>
    <dbReference type="NCBI Taxonomy" id="2995310"/>
    <lineage>
        <taxon>Bacteria</taxon>
        <taxon>Pseudomonadati</taxon>
        <taxon>Myxococcota</taxon>
        <taxon>Myxococcia</taxon>
        <taxon>Myxococcales</taxon>
        <taxon>Cystobacterineae</taxon>
        <taxon>Archangiaceae</taxon>
        <taxon>Archangium</taxon>
    </lineage>
</organism>
<dbReference type="InterPro" id="IPR047347">
    <property type="entry name" value="YvaQ-like_sensor"/>
</dbReference>
<feature type="compositionally biased region" description="Polar residues" evidence="5">
    <location>
        <begin position="291"/>
        <end position="315"/>
    </location>
</feature>
<evidence type="ECO:0000256" key="2">
    <source>
        <dbReference type="ARBA" id="ARBA00029447"/>
    </source>
</evidence>